<evidence type="ECO:0000313" key="1">
    <source>
        <dbReference type="EMBL" id="KAJ9642323.1"/>
    </source>
</evidence>
<comment type="caution">
    <text evidence="1">The sequence shown here is derived from an EMBL/GenBank/DDBJ whole genome shotgun (WGS) entry which is preliminary data.</text>
</comment>
<organism evidence="1 2">
    <name type="scientific">Coniosporium tulheliwenetii</name>
    <dbReference type="NCBI Taxonomy" id="3383036"/>
    <lineage>
        <taxon>Eukaryota</taxon>
        <taxon>Fungi</taxon>
        <taxon>Dikarya</taxon>
        <taxon>Ascomycota</taxon>
        <taxon>Pezizomycotina</taxon>
        <taxon>Dothideomycetes</taxon>
        <taxon>Dothideomycetes incertae sedis</taxon>
        <taxon>Coniosporium</taxon>
    </lineage>
</organism>
<name>A0ACC2Z3U2_9PEZI</name>
<dbReference type="Proteomes" id="UP001172680">
    <property type="component" value="Unassembled WGS sequence"/>
</dbReference>
<keyword evidence="2" id="KW-1185">Reference proteome</keyword>
<gene>
    <name evidence="1" type="ORF">H2199_004703</name>
</gene>
<evidence type="ECO:0000313" key="2">
    <source>
        <dbReference type="Proteomes" id="UP001172680"/>
    </source>
</evidence>
<protein>
    <submittedName>
        <fullName evidence="1">Uncharacterized protein</fullName>
    </submittedName>
</protein>
<accession>A0ACC2Z3U2</accession>
<reference evidence="1" key="1">
    <citation type="submission" date="2022-10" db="EMBL/GenBank/DDBJ databases">
        <title>Culturing micro-colonial fungi from biological soil crusts in the Mojave desert and describing Neophaeococcomyces mojavensis, and introducing the new genera and species Taxawa tesnikishii.</title>
        <authorList>
            <person name="Kurbessoian T."/>
            <person name="Stajich J.E."/>
        </authorList>
    </citation>
    <scope>NUCLEOTIDE SEQUENCE</scope>
    <source>
        <strain evidence="1">JES_115</strain>
    </source>
</reference>
<sequence>MKNISIFALSSLLLSVSAVPMKAKRDIVWVTETAEVVETVQVTKTVWVNATGRPNRYRSRTRTSTSTVETTSLSTSTLYVAPSTSTPEVAPTTAEVPSSTYVAPTTTETPTTTQAPSSTYVPPPPPATTEAPSSTYVAPVAPVSSAAPVVSIAPVEKAAVASTSSSGASYTGELTWYVTGMGSCGIVSGSTEPIVAVSHVLYDATKVDGNPNHNTICGKKISIEYAGKSHVATVVDRCEGCKEGDLDLSNGFFNTVTNFGDGRVGGAKWSFIS</sequence>
<proteinExistence type="predicted"/>
<dbReference type="EMBL" id="JAPDRP010000013">
    <property type="protein sequence ID" value="KAJ9642323.1"/>
    <property type="molecule type" value="Genomic_DNA"/>
</dbReference>